<accession>B9WG57</accession>
<dbReference type="SMART" id="SM00088">
    <property type="entry name" value="PINT"/>
    <property type="match status" value="1"/>
</dbReference>
<proteinExistence type="inferred from homology"/>
<dbReference type="AlphaFoldDB" id="B9WG57"/>
<dbReference type="EMBL" id="FM992691">
    <property type="protein sequence ID" value="CAX42227.1"/>
    <property type="molecule type" value="Genomic_DNA"/>
</dbReference>
<dbReference type="SMART" id="SM00753">
    <property type="entry name" value="PAM"/>
    <property type="match status" value="1"/>
</dbReference>
<feature type="coiled-coil region" evidence="3">
    <location>
        <begin position="261"/>
        <end position="288"/>
    </location>
</feature>
<dbReference type="Pfam" id="PF01399">
    <property type="entry name" value="PCI"/>
    <property type="match status" value="1"/>
</dbReference>
<dbReference type="SUPFAM" id="SSF46785">
    <property type="entry name" value="Winged helix' DNA-binding domain"/>
    <property type="match status" value="1"/>
</dbReference>
<keyword evidence="3" id="KW-0175">Coiled coil</keyword>
<dbReference type="Pfam" id="PF18503">
    <property type="entry name" value="RPN6_C_helix"/>
    <property type="match status" value="1"/>
</dbReference>
<dbReference type="CGD" id="CAL0000165863">
    <property type="gene designation" value="Cd36_43530"/>
</dbReference>
<evidence type="ECO:0000259" key="4">
    <source>
        <dbReference type="PROSITE" id="PS50250"/>
    </source>
</evidence>
<dbReference type="InterPro" id="IPR011990">
    <property type="entry name" value="TPR-like_helical_dom_sf"/>
</dbReference>
<dbReference type="GO" id="GO:0008541">
    <property type="term" value="C:proteasome regulatory particle, lid subcomplex"/>
    <property type="evidence" value="ECO:0007669"/>
    <property type="project" value="UniProtKB-ARBA"/>
</dbReference>
<evidence type="ECO:0000313" key="5">
    <source>
        <dbReference type="CGD" id="CAL0000165863"/>
    </source>
</evidence>
<dbReference type="PANTHER" id="PTHR10678">
    <property type="entry name" value="26S PROTEASOME NON-ATPASE REGULATORY SUBUNIT 11/COP9 SIGNALOSOME COMPLEX SUBUNIT 2"/>
    <property type="match status" value="1"/>
</dbReference>
<dbReference type="HOGENOM" id="CLU_029573_2_1_1"/>
<keyword evidence="2 6" id="KW-0647">Proteasome</keyword>
<organism evidence="6 7">
    <name type="scientific">Candida dubliniensis (strain CD36 / ATCC MYA-646 / CBS 7987 / NCPF 3949 / NRRL Y-17841)</name>
    <name type="common">Yeast</name>
    <dbReference type="NCBI Taxonomy" id="573826"/>
    <lineage>
        <taxon>Eukaryota</taxon>
        <taxon>Fungi</taxon>
        <taxon>Dikarya</taxon>
        <taxon>Ascomycota</taxon>
        <taxon>Saccharomycotina</taxon>
        <taxon>Pichiomycetes</taxon>
        <taxon>Debaryomycetaceae</taxon>
        <taxon>Candida/Lodderomyces clade</taxon>
        <taxon>Candida</taxon>
    </lineage>
</organism>
<dbReference type="PROSITE" id="PS50250">
    <property type="entry name" value="PCI"/>
    <property type="match status" value="1"/>
</dbReference>
<dbReference type="InterPro" id="IPR040773">
    <property type="entry name" value="Rpn6_N"/>
</dbReference>
<feature type="domain" description="PCI" evidence="4">
    <location>
        <begin position="341"/>
        <end position="509"/>
    </location>
</feature>
<dbReference type="GeneID" id="8047845"/>
<sequence length="539" mass="61742">MVMLNSFLAQLPVLELPIYKNFAILIFGPTSCLKRWLFNALQYCSGRSVKKKIVDVKFCMESRATMEKFSPGQIFFFFSFYFNTNTFDGKYPVPFISFPFLSIVYNHSKTMSEQQLLEEARKAVTNKQYDEAETKYKQIINQSESQSSNTTPTAKQLQQQESAILELGKIYETLNEPSKLSDLISDSRSILGNFAKSKTAKIVKTLIEDFDKLSAKDEKSLDIQIDATKSSMQWAIESKLSFLRQSLQLKLSDLLYQKKHHHEAIKIINELLREYKKLDDKSSLVEVQLLESKIYHALRNIPKAKAALTSARTSANSIYCPTILQAELDCQSGILNSEDKDYKTAFSYFYESFEGFNSQDDPRSIIVLKYMLLTKIMLNLIDDVNNILNNKNVIKYKSKDIDAMKSIAMAYSNRSLKEFENSLLTYAKELKSDPIIKNHFNALYDNLLEQNLLKIIESYSCVELSHISKVIGLNLQQVEGKLSQMILDKVFYGVLDQGNGWLIIYDEPRKDAAYEASLELVKNLSNVVDLLYEKASSLN</sequence>
<reference evidence="6 7" key="1">
    <citation type="journal article" date="2009" name="Genome Res.">
        <title>Comparative genomics of the fungal pathogens Candida dubliniensis and Candida albicans.</title>
        <authorList>
            <person name="Jackson A.P."/>
            <person name="Gamble J.A."/>
            <person name="Yeomans T."/>
            <person name="Moran G.P."/>
            <person name="Saunders D."/>
            <person name="Harris D."/>
            <person name="Aslett M."/>
            <person name="Barrell J.F."/>
            <person name="Butler G."/>
            <person name="Citiulo F."/>
            <person name="Coleman D.C."/>
            <person name="de Groot P.W.J."/>
            <person name="Goodwin T.J."/>
            <person name="Quail M.A."/>
            <person name="McQuillan J."/>
            <person name="Munro C.A."/>
            <person name="Pain A."/>
            <person name="Poulter R.T."/>
            <person name="Rajandream M.A."/>
            <person name="Renauld H."/>
            <person name="Spiering M.J."/>
            <person name="Tivey A."/>
            <person name="Gow N.A.R."/>
            <person name="Barrell B."/>
            <person name="Sullivan D.J."/>
            <person name="Berriman M."/>
        </authorList>
    </citation>
    <scope>NUCLEOTIDE SEQUENCE [LARGE SCALE GENOMIC DNA]</scope>
    <source>
        <strain evidence="7">CD36 / ATCC MYA-646 / CBS 7987 / NCPF 3949 / NRRL Y-17841</strain>
    </source>
</reference>
<evidence type="ECO:0000256" key="1">
    <source>
        <dbReference type="ARBA" id="ARBA00007454"/>
    </source>
</evidence>
<evidence type="ECO:0000256" key="2">
    <source>
        <dbReference type="ARBA" id="ARBA00022942"/>
    </source>
</evidence>
<dbReference type="VEuPathDB" id="FungiDB:CD36_43530"/>
<evidence type="ECO:0000313" key="6">
    <source>
        <dbReference type="EMBL" id="CAX42227.1"/>
    </source>
</evidence>
<comment type="similarity">
    <text evidence="1">Belongs to the proteasome subunit S9 family.</text>
</comment>
<gene>
    <name evidence="5" type="ordered locus">Cd36_43530</name>
    <name evidence="6" type="ORF">CD36_43530</name>
</gene>
<dbReference type="KEGG" id="cdu:CD36_43530"/>
<dbReference type="InterPro" id="IPR050871">
    <property type="entry name" value="26S_Proteasome/COP9_Components"/>
</dbReference>
<dbReference type="SUPFAM" id="SSF48452">
    <property type="entry name" value="TPR-like"/>
    <property type="match status" value="1"/>
</dbReference>
<dbReference type="InterPro" id="IPR036390">
    <property type="entry name" value="WH_DNA-bd_sf"/>
</dbReference>
<protein>
    <submittedName>
        <fullName evidence="6">26S proteasome regulatory subunit, putative</fullName>
    </submittedName>
</protein>
<dbReference type="RefSeq" id="XP_002420011.1">
    <property type="nucleotide sequence ID" value="XM_002419966.1"/>
</dbReference>
<keyword evidence="7" id="KW-1185">Reference proteome</keyword>
<dbReference type="InterPro" id="IPR040780">
    <property type="entry name" value="Rpn6_C_helix"/>
</dbReference>
<name>B9WG57_CANDC</name>
<evidence type="ECO:0000256" key="3">
    <source>
        <dbReference type="SAM" id="Coils"/>
    </source>
</evidence>
<dbReference type="Pfam" id="PF18055">
    <property type="entry name" value="RPN6_N"/>
    <property type="match status" value="1"/>
</dbReference>
<evidence type="ECO:0000313" key="7">
    <source>
        <dbReference type="Proteomes" id="UP000002605"/>
    </source>
</evidence>
<dbReference type="Proteomes" id="UP000002605">
    <property type="component" value="Chromosome 4"/>
</dbReference>
<dbReference type="InterPro" id="IPR000717">
    <property type="entry name" value="PCI_dom"/>
</dbReference>
<dbReference type="OrthoDB" id="1418352at2759"/>
<dbReference type="eggNOG" id="KOG1463">
    <property type="taxonomic scope" value="Eukaryota"/>
</dbReference>
<dbReference type="Gene3D" id="1.25.40.570">
    <property type="match status" value="1"/>
</dbReference>